<keyword evidence="6 7" id="KW-0472">Membrane</keyword>
<evidence type="ECO:0000313" key="11">
    <source>
        <dbReference type="Proteomes" id="UP000032266"/>
    </source>
</evidence>
<dbReference type="GO" id="GO:0044874">
    <property type="term" value="P:lipoprotein localization to outer membrane"/>
    <property type="evidence" value="ECO:0007669"/>
    <property type="project" value="TreeGrafter"/>
</dbReference>
<dbReference type="InterPro" id="IPR051447">
    <property type="entry name" value="Lipoprotein-release_system"/>
</dbReference>
<evidence type="ECO:0000256" key="6">
    <source>
        <dbReference type="ARBA" id="ARBA00023136"/>
    </source>
</evidence>
<dbReference type="EMBL" id="CP007142">
    <property type="protein sequence ID" value="AJQ92090.1"/>
    <property type="molecule type" value="Genomic_DNA"/>
</dbReference>
<dbReference type="AlphaFoldDB" id="A0A0C5UXQ5"/>
<evidence type="ECO:0000256" key="4">
    <source>
        <dbReference type="ARBA" id="ARBA00022692"/>
    </source>
</evidence>
<comment type="subcellular location">
    <subcellularLocation>
        <location evidence="1">Cell membrane</location>
        <topology evidence="1">Multi-pass membrane protein</topology>
    </subcellularLocation>
</comment>
<keyword evidence="11" id="KW-1185">Reference proteome</keyword>
<keyword evidence="3" id="KW-1003">Cell membrane</keyword>
<name>A0A0C5UXQ5_9GAMM</name>
<protein>
    <submittedName>
        <fullName evidence="10">ABC-type transport system, involved in lipoprotein release, permease component</fullName>
    </submittedName>
</protein>
<dbReference type="Pfam" id="PF02687">
    <property type="entry name" value="FtsX"/>
    <property type="match status" value="1"/>
</dbReference>
<feature type="transmembrane region" description="Helical" evidence="7">
    <location>
        <begin position="377"/>
        <end position="398"/>
    </location>
</feature>
<proteinExistence type="inferred from homology"/>
<dbReference type="InterPro" id="IPR025857">
    <property type="entry name" value="MacB_PCD"/>
</dbReference>
<dbReference type="PANTHER" id="PTHR30489:SF0">
    <property type="entry name" value="LIPOPROTEIN-RELEASING SYSTEM TRANSMEMBRANE PROTEIN LOLE"/>
    <property type="match status" value="1"/>
</dbReference>
<gene>
    <name evidence="10" type="ORF">YC6258_00034</name>
</gene>
<keyword evidence="10" id="KW-0449">Lipoprotein</keyword>
<evidence type="ECO:0000256" key="1">
    <source>
        <dbReference type="ARBA" id="ARBA00004651"/>
    </source>
</evidence>
<feature type="transmembrane region" description="Helical" evidence="7">
    <location>
        <begin position="312"/>
        <end position="342"/>
    </location>
</feature>
<keyword evidence="5 7" id="KW-1133">Transmembrane helix</keyword>
<dbReference type="RefSeq" id="WP_044615254.1">
    <property type="nucleotide sequence ID" value="NZ_CP007142.1"/>
</dbReference>
<accession>A0A0C5UXQ5</accession>
<reference evidence="10 11" key="1">
    <citation type="submission" date="2014-01" db="EMBL/GenBank/DDBJ databases">
        <title>Full genme sequencing of cellulolytic bacterium Gynuella sunshinyii YC6258T gen. nov., sp. nov.</title>
        <authorList>
            <person name="Khan H."/>
            <person name="Chung E.J."/>
            <person name="Chung Y.R."/>
        </authorList>
    </citation>
    <scope>NUCLEOTIDE SEQUENCE [LARGE SCALE GENOMIC DNA]</scope>
    <source>
        <strain evidence="10 11">YC6258</strain>
    </source>
</reference>
<organism evidence="10 11">
    <name type="scientific">Gynuella sunshinyii YC6258</name>
    <dbReference type="NCBI Taxonomy" id="1445510"/>
    <lineage>
        <taxon>Bacteria</taxon>
        <taxon>Pseudomonadati</taxon>
        <taxon>Pseudomonadota</taxon>
        <taxon>Gammaproteobacteria</taxon>
        <taxon>Oceanospirillales</taxon>
        <taxon>Saccharospirillaceae</taxon>
        <taxon>Gynuella</taxon>
    </lineage>
</organism>
<evidence type="ECO:0000313" key="10">
    <source>
        <dbReference type="EMBL" id="AJQ92090.1"/>
    </source>
</evidence>
<dbReference type="OrthoDB" id="9770036at2"/>
<evidence type="ECO:0000256" key="2">
    <source>
        <dbReference type="ARBA" id="ARBA00005236"/>
    </source>
</evidence>
<evidence type="ECO:0000256" key="7">
    <source>
        <dbReference type="SAM" id="Phobius"/>
    </source>
</evidence>
<dbReference type="Pfam" id="PF12704">
    <property type="entry name" value="MacB_PCD"/>
    <property type="match status" value="1"/>
</dbReference>
<keyword evidence="4 7" id="KW-0812">Transmembrane</keyword>
<dbReference type="GO" id="GO:0098797">
    <property type="term" value="C:plasma membrane protein complex"/>
    <property type="evidence" value="ECO:0007669"/>
    <property type="project" value="TreeGrafter"/>
</dbReference>
<evidence type="ECO:0000256" key="5">
    <source>
        <dbReference type="ARBA" id="ARBA00022989"/>
    </source>
</evidence>
<evidence type="ECO:0000259" key="9">
    <source>
        <dbReference type="Pfam" id="PF12704"/>
    </source>
</evidence>
<dbReference type="HOGENOM" id="CLU_000604_8_6_6"/>
<evidence type="ECO:0000256" key="3">
    <source>
        <dbReference type="ARBA" id="ARBA00022475"/>
    </source>
</evidence>
<sequence length="407" mass="44579">MQLIWKLSLRNILRNPKRSLLTALLISCSLAALIFTDGYIIGLSQDMIKSATRLFPGDGQIHHPEYLAGYEADNRLTDPGLIQQLRQRPEVEAATERAISAAMIASTGNVRSVQMIGIDATSEAQVSKITQSIIEGAYLTGANPQEILLGYRLASKMEVSLGDKIVLSVPQVDGGDISQNLFRVSGIFRFNSKAMDENMVFINLGDAQRMLNQGTDVQEIAFNFHDPALASQDDLPLWQAFSGDRSQAQGWPHILPQLSSMLGMMDYSLALMGTILFIIAALGVINAMFMSIYERMWEFGVIKAIGTTPQNIFLLILVEGLLLALLSVIIGLILGLGINSWIGVVGIDYSQMEFSGVALVEPTKTIIRPLQYTQLPLWVVGLTLLACIYPALFAARIVPTQALHKSL</sequence>
<dbReference type="InterPro" id="IPR003838">
    <property type="entry name" value="ABC3_permease_C"/>
</dbReference>
<dbReference type="KEGG" id="gsn:YC6258_00034"/>
<comment type="similarity">
    <text evidence="2">Belongs to the ABC-4 integral membrane protein family. LolC/E subfamily.</text>
</comment>
<dbReference type="PANTHER" id="PTHR30489">
    <property type="entry name" value="LIPOPROTEIN-RELEASING SYSTEM TRANSMEMBRANE PROTEIN LOLE"/>
    <property type="match status" value="1"/>
</dbReference>
<evidence type="ECO:0000259" key="8">
    <source>
        <dbReference type="Pfam" id="PF02687"/>
    </source>
</evidence>
<feature type="domain" description="ABC3 transporter permease C-terminal" evidence="8">
    <location>
        <begin position="271"/>
        <end position="398"/>
    </location>
</feature>
<dbReference type="STRING" id="1445510.YC6258_00034"/>
<feature type="domain" description="MacB-like periplasmic core" evidence="9">
    <location>
        <begin position="19"/>
        <end position="228"/>
    </location>
</feature>
<feature type="transmembrane region" description="Helical" evidence="7">
    <location>
        <begin position="267"/>
        <end position="292"/>
    </location>
</feature>
<dbReference type="Proteomes" id="UP000032266">
    <property type="component" value="Chromosome"/>
</dbReference>